<keyword evidence="11 23" id="KW-0547">Nucleotide-binding</keyword>
<dbReference type="GO" id="GO:0016887">
    <property type="term" value="F:ATP hydrolysis activity"/>
    <property type="evidence" value="ECO:0007669"/>
    <property type="project" value="InterPro"/>
</dbReference>
<dbReference type="SUPFAM" id="SSF55008">
    <property type="entry name" value="HMA, heavy metal-associated domain"/>
    <property type="match status" value="4"/>
</dbReference>
<dbReference type="Gene3D" id="3.30.70.100">
    <property type="match status" value="4"/>
</dbReference>
<dbReference type="GO" id="GO:0005524">
    <property type="term" value="F:ATP binding"/>
    <property type="evidence" value="ECO:0007669"/>
    <property type="project" value="UniProtKB-UniRule"/>
</dbReference>
<dbReference type="CDD" id="cd00371">
    <property type="entry name" value="HMA"/>
    <property type="match status" value="4"/>
</dbReference>
<dbReference type="Pfam" id="PF00122">
    <property type="entry name" value="E1-E2_ATPase"/>
    <property type="match status" value="1"/>
</dbReference>
<feature type="transmembrane region" description="Helical" evidence="23">
    <location>
        <begin position="369"/>
        <end position="391"/>
    </location>
</feature>
<dbReference type="SFLD" id="SFLDF00027">
    <property type="entry name" value="p-type_atpase"/>
    <property type="match status" value="1"/>
</dbReference>
<feature type="region of interest" description="Disordered" evidence="24">
    <location>
        <begin position="176"/>
        <end position="213"/>
    </location>
</feature>
<keyword evidence="14" id="KW-0460">Magnesium</keyword>
<dbReference type="FunFam" id="3.30.70.100:FF:000001">
    <property type="entry name" value="ATPase copper transporting beta"/>
    <property type="match status" value="1"/>
</dbReference>
<dbReference type="InterPro" id="IPR059000">
    <property type="entry name" value="ATPase_P-type_domA"/>
</dbReference>
<dbReference type="InterPro" id="IPR018303">
    <property type="entry name" value="ATPase_P-typ_P_site"/>
</dbReference>
<evidence type="ECO:0000256" key="12">
    <source>
        <dbReference type="ARBA" id="ARBA00022796"/>
    </source>
</evidence>
<dbReference type="InterPro" id="IPR008250">
    <property type="entry name" value="ATPase_P-typ_transduc_dom_A_sf"/>
</dbReference>
<dbReference type="PRINTS" id="PR00120">
    <property type="entry name" value="HATPASE"/>
</dbReference>
<dbReference type="NCBIfam" id="TIGR00003">
    <property type="entry name" value="copper ion binding protein"/>
    <property type="match status" value="1"/>
</dbReference>
<comment type="catalytic activity">
    <reaction evidence="22">
        <text>Cu(+)(in) + ATP + H2O = Cu(+)(out) + ADP + phosphate + H(+)</text>
        <dbReference type="Rhea" id="RHEA:25792"/>
        <dbReference type="ChEBI" id="CHEBI:15377"/>
        <dbReference type="ChEBI" id="CHEBI:15378"/>
        <dbReference type="ChEBI" id="CHEBI:30616"/>
        <dbReference type="ChEBI" id="CHEBI:43474"/>
        <dbReference type="ChEBI" id="CHEBI:49552"/>
        <dbReference type="ChEBI" id="CHEBI:456216"/>
        <dbReference type="EC" id="7.2.2.8"/>
    </reaction>
</comment>
<feature type="transmembrane region" description="Helical" evidence="23">
    <location>
        <begin position="899"/>
        <end position="918"/>
    </location>
</feature>
<dbReference type="InterPro" id="IPR036163">
    <property type="entry name" value="HMA_dom_sf"/>
</dbReference>
<dbReference type="PROSITE" id="PS01229">
    <property type="entry name" value="COF_2"/>
    <property type="match status" value="1"/>
</dbReference>
<dbReference type="Gene3D" id="3.40.50.1000">
    <property type="entry name" value="HAD superfamily/HAD-like"/>
    <property type="match status" value="1"/>
</dbReference>
<evidence type="ECO:0000256" key="16">
    <source>
        <dbReference type="ARBA" id="ARBA00022989"/>
    </source>
</evidence>
<evidence type="ECO:0000256" key="10">
    <source>
        <dbReference type="ARBA" id="ARBA00022737"/>
    </source>
</evidence>
<keyword evidence="6 23" id="KW-1003">Cell membrane</keyword>
<evidence type="ECO:0000256" key="14">
    <source>
        <dbReference type="ARBA" id="ARBA00022842"/>
    </source>
</evidence>
<dbReference type="FunFam" id="2.70.150.10:FF:000020">
    <property type="entry name" value="Copper-exporting P-type ATPase A"/>
    <property type="match status" value="1"/>
</dbReference>
<dbReference type="SFLD" id="SFLDG00002">
    <property type="entry name" value="C1.7:_P-type_atpase_like"/>
    <property type="match status" value="1"/>
</dbReference>
<dbReference type="GO" id="GO:0140581">
    <property type="term" value="F:P-type monovalent copper transporter activity"/>
    <property type="evidence" value="ECO:0007669"/>
    <property type="project" value="UniProtKB-EC"/>
</dbReference>
<dbReference type="GO" id="GO:0005886">
    <property type="term" value="C:plasma membrane"/>
    <property type="evidence" value="ECO:0007669"/>
    <property type="project" value="UniProtKB-SubCell"/>
</dbReference>
<feature type="compositionally biased region" description="Low complexity" evidence="24">
    <location>
        <begin position="178"/>
        <end position="200"/>
    </location>
</feature>
<dbReference type="NCBIfam" id="TIGR01511">
    <property type="entry name" value="ATPase-IB1_Cu"/>
    <property type="match status" value="1"/>
</dbReference>
<keyword evidence="12" id="KW-0187">Copper transport</keyword>
<keyword evidence="27" id="KW-1185">Reference proteome</keyword>
<feature type="transmembrane region" description="Helical" evidence="23">
    <location>
        <begin position="308"/>
        <end position="330"/>
    </location>
</feature>
<evidence type="ECO:0000313" key="26">
    <source>
        <dbReference type="EMBL" id="AJR07741.1"/>
    </source>
</evidence>
<dbReference type="InterPro" id="IPR017969">
    <property type="entry name" value="Heavy-metal-associated_CS"/>
</dbReference>
<evidence type="ECO:0000313" key="27">
    <source>
        <dbReference type="Proteomes" id="UP000032303"/>
    </source>
</evidence>
<dbReference type="SUPFAM" id="SSF81653">
    <property type="entry name" value="Calcium ATPase, transduction domain A"/>
    <property type="match status" value="1"/>
</dbReference>
<keyword evidence="10" id="KW-0677">Repeat</keyword>
<keyword evidence="17" id="KW-0186">Copper</keyword>
<evidence type="ECO:0000256" key="24">
    <source>
        <dbReference type="SAM" id="MobiDB-lite"/>
    </source>
</evidence>
<dbReference type="STRING" id="658445.H744_2c1054"/>
<dbReference type="CDD" id="cd02094">
    <property type="entry name" value="P-type_ATPase_Cu-like"/>
    <property type="match status" value="1"/>
</dbReference>
<evidence type="ECO:0000256" key="23">
    <source>
        <dbReference type="RuleBase" id="RU362081"/>
    </source>
</evidence>
<evidence type="ECO:0000256" key="11">
    <source>
        <dbReference type="ARBA" id="ARBA00022741"/>
    </source>
</evidence>
<dbReference type="InterPro" id="IPR023298">
    <property type="entry name" value="ATPase_P-typ_TM_dom_sf"/>
</dbReference>
<keyword evidence="9 23" id="KW-0479">Metal-binding</keyword>
<evidence type="ECO:0000256" key="17">
    <source>
        <dbReference type="ARBA" id="ARBA00023008"/>
    </source>
</evidence>
<dbReference type="InterPro" id="IPR044492">
    <property type="entry name" value="P_typ_ATPase_HD_dom"/>
</dbReference>
<dbReference type="PROSITE" id="PS50846">
    <property type="entry name" value="HMA_2"/>
    <property type="match status" value="2"/>
</dbReference>
<feature type="transmembrane region" description="Helical" evidence="23">
    <location>
        <begin position="924"/>
        <end position="942"/>
    </location>
</feature>
<feature type="domain" description="HMA" evidence="25">
    <location>
        <begin position="1"/>
        <end position="50"/>
    </location>
</feature>
<dbReference type="PANTHER" id="PTHR43520:SF6">
    <property type="entry name" value="COPPER-EXPORTING P-TYPE ATPASE"/>
    <property type="match status" value="1"/>
</dbReference>
<evidence type="ECO:0000256" key="21">
    <source>
        <dbReference type="ARBA" id="ARBA00033239"/>
    </source>
</evidence>
<dbReference type="Pfam" id="PF00403">
    <property type="entry name" value="HMA"/>
    <property type="match status" value="2"/>
</dbReference>
<dbReference type="PROSITE" id="PS00154">
    <property type="entry name" value="ATPASE_E1_E2"/>
    <property type="match status" value="1"/>
</dbReference>
<feature type="transmembrane region" description="Helical" evidence="23">
    <location>
        <begin position="555"/>
        <end position="577"/>
    </location>
</feature>
<reference evidence="26 27" key="1">
    <citation type="submission" date="2013-05" db="EMBL/GenBank/DDBJ databases">
        <title>Complete genome sequence of the lipase-producing bacterium Photobacterium gaetbulicola Gung47.</title>
        <authorList>
            <person name="Kim Y.-O."/>
        </authorList>
    </citation>
    <scope>NUCLEOTIDE SEQUENCE [LARGE SCALE GENOMIC DNA]</scope>
    <source>
        <strain evidence="26 27">Gung47</strain>
    </source>
</reference>
<dbReference type="PANTHER" id="PTHR43520">
    <property type="entry name" value="ATP7, ISOFORM B"/>
    <property type="match status" value="1"/>
</dbReference>
<evidence type="ECO:0000256" key="4">
    <source>
        <dbReference type="ARBA" id="ARBA00015102"/>
    </source>
</evidence>
<protein>
    <recommendedName>
        <fullName evidence="4">Copper-exporting P-type ATPase</fullName>
        <ecNumber evidence="3">7.2.2.8</ecNumber>
    </recommendedName>
    <alternativeName>
        <fullName evidence="20">Copper-exporting P-type ATPase A</fullName>
    </alternativeName>
    <alternativeName>
        <fullName evidence="21">Cu(+)-exporting ATPase</fullName>
    </alternativeName>
</protein>
<dbReference type="InterPro" id="IPR023214">
    <property type="entry name" value="HAD_sf"/>
</dbReference>
<dbReference type="NCBIfam" id="TIGR01494">
    <property type="entry name" value="ATPase_P-type"/>
    <property type="match status" value="1"/>
</dbReference>
<keyword evidence="7" id="KW-0597">Phosphoprotein</keyword>
<dbReference type="InterPro" id="IPR001757">
    <property type="entry name" value="P_typ_ATPase"/>
</dbReference>
<proteinExistence type="inferred from homology"/>
<evidence type="ECO:0000256" key="19">
    <source>
        <dbReference type="ARBA" id="ARBA00023136"/>
    </source>
</evidence>
<dbReference type="NCBIfam" id="TIGR01525">
    <property type="entry name" value="ATPase-IB_hvy"/>
    <property type="match status" value="1"/>
</dbReference>
<evidence type="ECO:0000256" key="9">
    <source>
        <dbReference type="ARBA" id="ARBA00022723"/>
    </source>
</evidence>
<dbReference type="SFLD" id="SFLDS00003">
    <property type="entry name" value="Haloacid_Dehalogenase"/>
    <property type="match status" value="1"/>
</dbReference>
<feature type="transmembrane region" description="Helical" evidence="23">
    <location>
        <begin position="403"/>
        <end position="421"/>
    </location>
</feature>
<evidence type="ECO:0000256" key="1">
    <source>
        <dbReference type="ARBA" id="ARBA00004651"/>
    </source>
</evidence>
<dbReference type="PROSITE" id="PS01047">
    <property type="entry name" value="HMA_1"/>
    <property type="match status" value="1"/>
</dbReference>
<dbReference type="AlphaFoldDB" id="A0A0C5W893"/>
<keyword evidence="5" id="KW-0813">Transport</keyword>
<feature type="domain" description="HMA" evidence="25">
    <location>
        <begin position="217"/>
        <end position="280"/>
    </location>
</feature>
<dbReference type="InterPro" id="IPR036412">
    <property type="entry name" value="HAD-like_sf"/>
</dbReference>
<evidence type="ECO:0000256" key="2">
    <source>
        <dbReference type="ARBA" id="ARBA00006024"/>
    </source>
</evidence>
<dbReference type="HOGENOM" id="CLU_001771_0_3_6"/>
<evidence type="ECO:0000256" key="22">
    <source>
        <dbReference type="ARBA" id="ARBA00049289"/>
    </source>
</evidence>
<organism evidence="26 27">
    <name type="scientific">Photobacterium gaetbulicola Gung47</name>
    <dbReference type="NCBI Taxonomy" id="658445"/>
    <lineage>
        <taxon>Bacteria</taxon>
        <taxon>Pseudomonadati</taxon>
        <taxon>Pseudomonadota</taxon>
        <taxon>Gammaproteobacteria</taxon>
        <taxon>Vibrionales</taxon>
        <taxon>Vibrionaceae</taxon>
        <taxon>Photobacterium</taxon>
    </lineage>
</organism>
<dbReference type="EMBL" id="CP005974">
    <property type="protein sequence ID" value="AJR07741.1"/>
    <property type="molecule type" value="Genomic_DNA"/>
</dbReference>
<dbReference type="PATRIC" id="fig|658445.3.peg.2939"/>
<feature type="transmembrane region" description="Helical" evidence="23">
    <location>
        <begin position="336"/>
        <end position="357"/>
    </location>
</feature>
<dbReference type="Gene3D" id="3.40.1110.10">
    <property type="entry name" value="Calcium-transporting ATPase, cytoplasmic domain N"/>
    <property type="match status" value="1"/>
</dbReference>
<dbReference type="InterPro" id="IPR006122">
    <property type="entry name" value="HMA_Cu_ion-bd"/>
</dbReference>
<evidence type="ECO:0000259" key="25">
    <source>
        <dbReference type="PROSITE" id="PS50846"/>
    </source>
</evidence>
<evidence type="ECO:0000256" key="8">
    <source>
        <dbReference type="ARBA" id="ARBA00022692"/>
    </source>
</evidence>
<keyword evidence="18" id="KW-0406">Ion transport</keyword>
<evidence type="ECO:0000256" key="20">
    <source>
        <dbReference type="ARBA" id="ARBA00029719"/>
    </source>
</evidence>
<feature type="transmembrane region" description="Helical" evidence="23">
    <location>
        <begin position="583"/>
        <end position="606"/>
    </location>
</feature>
<dbReference type="PRINTS" id="PR00119">
    <property type="entry name" value="CATATPASE"/>
</dbReference>
<dbReference type="InterPro" id="IPR006121">
    <property type="entry name" value="HMA_dom"/>
</dbReference>
<evidence type="ECO:0000256" key="18">
    <source>
        <dbReference type="ARBA" id="ARBA00023065"/>
    </source>
</evidence>
<dbReference type="GO" id="GO:0043682">
    <property type="term" value="F:P-type divalent copper transporter activity"/>
    <property type="evidence" value="ECO:0007669"/>
    <property type="project" value="TreeGrafter"/>
</dbReference>
<sequence>MNCANKIKAALTALPGVESVDVNTEQATLRGTFTPQAAVDTITQLGYEAGYQYQLPLAGLSCGKCVRKVKDALDGHPDIFFADVSKTALNASGTLPEPQLIELIESLGYSVPAYNTYELSLSGLSCGKCVAKVEELLAQQADIDSFTVSKTHASVQTTQPQATIIALIKDAGFTASPATEQADTSESAASSTATNTATDEVPAEPLSSAGEPQGSNISQQFILSGMTCASCVSSVEKAILSVPGVVSTSVNLAERTALVSGDAQSSLILQAVADAGYQAELSEDELTRRQRQQAQNEQVYRQHIKNAYIALAVGGPLMAWGVFGGSMMIVSRADQIGWGAIGIITLILLATVGKHFFVNAWKAFKHHRATMDTLVALGTGAAWLYSTLVVLVPDLLPMQARHVYFEASAMILGLITLGHALEARARSRTSKALEQLMDLQPPTAVIVDNGEEREVPLADVRTGMVLRLHPGAKVPVDGTILEGQSYIDESMLTGEPIPANKKAGDTLHAGTINQHGSLLFTAEKIGRDTMLARIIELVRQAQSSKPALARLADTISAIFVPAVMIIAIVTAMIWYYFGPEPSSVYMLVTATTVLIIACPCALGLATPMSVTVGVGRAAEYGVLIRNAEALQIAADVDTVILDKTGTLTEGKPALISSECYSGFNKGQLLTLAASLEQGSEHPLAAAIVNAAKAEALSLEPQQHFRAQPGYGISGQVLGHTVLLGNQKLMDQHRVDLSPALPATVDASVQGATPIYVAVDGQLAGLLAVSDPIRHDSVSAIKRMQKMGLEVIMLTGDIPATANAIAKQAGIAHVIAGVLPDGKASEVERIQQQGKRVAMVGDGINDAPALAQADIGIAMGSGSDVAIESAQLTLVRHSLHGVPDALQLSKATLRNMKQNLFGAFIYNTLGIPVAAGILFPFTGALLSPVVAGAAMALSSITVVSNANRLRLFKPDGGDRQAAQAQTEN</sequence>
<evidence type="ECO:0000256" key="3">
    <source>
        <dbReference type="ARBA" id="ARBA00012517"/>
    </source>
</evidence>
<dbReference type="KEGG" id="pgb:H744_2c1054"/>
<name>A0A0C5W893_9GAMM</name>
<dbReference type="EC" id="7.2.2.8" evidence="3"/>
<evidence type="ECO:0000256" key="5">
    <source>
        <dbReference type="ARBA" id="ARBA00022448"/>
    </source>
</evidence>
<keyword evidence="15" id="KW-1278">Translocase</keyword>
<keyword evidence="13 23" id="KW-0067">ATP-binding</keyword>
<dbReference type="SUPFAM" id="SSF81665">
    <property type="entry name" value="Calcium ATPase, transmembrane domain M"/>
    <property type="match status" value="1"/>
</dbReference>
<gene>
    <name evidence="26" type="ORF">H744_2c1054</name>
</gene>
<evidence type="ECO:0000256" key="13">
    <source>
        <dbReference type="ARBA" id="ARBA00022840"/>
    </source>
</evidence>
<comment type="subcellular location">
    <subcellularLocation>
        <location evidence="1">Cell membrane</location>
        <topology evidence="1">Multi-pass membrane protein</topology>
    </subcellularLocation>
</comment>
<dbReference type="Pfam" id="PF00702">
    <property type="entry name" value="Hydrolase"/>
    <property type="match status" value="1"/>
</dbReference>
<keyword evidence="8 23" id="KW-0812">Transmembrane</keyword>
<dbReference type="GO" id="GO:0005507">
    <property type="term" value="F:copper ion binding"/>
    <property type="evidence" value="ECO:0007669"/>
    <property type="project" value="InterPro"/>
</dbReference>
<comment type="similarity">
    <text evidence="2 23">Belongs to the cation transport ATPase (P-type) (TC 3.A.3) family. Type IB subfamily.</text>
</comment>
<dbReference type="GO" id="GO:0055070">
    <property type="term" value="P:copper ion homeostasis"/>
    <property type="evidence" value="ECO:0007669"/>
    <property type="project" value="TreeGrafter"/>
</dbReference>
<keyword evidence="16 23" id="KW-1133">Transmembrane helix</keyword>
<dbReference type="SUPFAM" id="SSF56784">
    <property type="entry name" value="HAD-like"/>
    <property type="match status" value="1"/>
</dbReference>
<evidence type="ECO:0000256" key="15">
    <source>
        <dbReference type="ARBA" id="ARBA00022967"/>
    </source>
</evidence>
<evidence type="ECO:0000256" key="6">
    <source>
        <dbReference type="ARBA" id="ARBA00022475"/>
    </source>
</evidence>
<dbReference type="InterPro" id="IPR023299">
    <property type="entry name" value="ATPase_P-typ_cyto_dom_N"/>
</dbReference>
<dbReference type="Gene3D" id="2.70.150.10">
    <property type="entry name" value="Calcium-transporting ATPase, cytoplasmic transduction domain A"/>
    <property type="match status" value="1"/>
</dbReference>
<accession>A0A0C5W893</accession>
<evidence type="ECO:0000256" key="7">
    <source>
        <dbReference type="ARBA" id="ARBA00022553"/>
    </source>
</evidence>
<keyword evidence="19 23" id="KW-0472">Membrane</keyword>
<dbReference type="Proteomes" id="UP000032303">
    <property type="component" value="Chromosome 2"/>
</dbReference>
<dbReference type="GO" id="GO:0060003">
    <property type="term" value="P:copper ion export"/>
    <property type="evidence" value="ECO:0007669"/>
    <property type="project" value="UniProtKB-ARBA"/>
</dbReference>
<dbReference type="InterPro" id="IPR027256">
    <property type="entry name" value="P-typ_ATPase_IB"/>
</dbReference>